<dbReference type="Pfam" id="PF00003">
    <property type="entry name" value="7tm_3"/>
    <property type="match status" value="1"/>
</dbReference>
<evidence type="ECO:0000259" key="12">
    <source>
        <dbReference type="PROSITE" id="PS50259"/>
    </source>
</evidence>
<evidence type="ECO:0000256" key="8">
    <source>
        <dbReference type="ARBA" id="ARBA00023224"/>
    </source>
</evidence>
<feature type="transmembrane region" description="Helical" evidence="10">
    <location>
        <begin position="641"/>
        <end position="661"/>
    </location>
</feature>
<proteinExistence type="predicted"/>
<keyword evidence="15" id="KW-1185">Reference proteome</keyword>
<evidence type="ECO:0000256" key="4">
    <source>
        <dbReference type="ARBA" id="ARBA00023040"/>
    </source>
</evidence>
<feature type="transmembrane region" description="Helical" evidence="10">
    <location>
        <begin position="609"/>
        <end position="629"/>
    </location>
</feature>
<dbReference type="GO" id="GO:0004965">
    <property type="term" value="F:G protein-coupled GABA receptor activity"/>
    <property type="evidence" value="ECO:0007669"/>
    <property type="project" value="InterPro"/>
</dbReference>
<reference evidence="14 16" key="2">
    <citation type="submission" date="2018-03" db="EMBL/GenBank/DDBJ databases">
        <authorList>
            <person name="Fogelqvist J."/>
        </authorList>
    </citation>
    <scope>NUCLEOTIDE SEQUENCE [LARGE SCALE GENOMIC DNA]</scope>
</reference>
<dbReference type="InterPro" id="IPR000337">
    <property type="entry name" value="GPCR_3"/>
</dbReference>
<evidence type="ECO:0000256" key="6">
    <source>
        <dbReference type="ARBA" id="ARBA00023170"/>
    </source>
</evidence>
<evidence type="ECO:0000256" key="7">
    <source>
        <dbReference type="ARBA" id="ARBA00023180"/>
    </source>
</evidence>
<dbReference type="EMBL" id="CDSF01000112">
    <property type="protein sequence ID" value="CEP01288.1"/>
    <property type="molecule type" value="Genomic_DNA"/>
</dbReference>
<dbReference type="GO" id="GO:0007214">
    <property type="term" value="P:gamma-aminobutyric acid signaling pathway"/>
    <property type="evidence" value="ECO:0007669"/>
    <property type="project" value="TreeGrafter"/>
</dbReference>
<dbReference type="OMA" id="AYLANQC"/>
<comment type="subcellular location">
    <subcellularLocation>
        <location evidence="1">Membrane</location>
        <topology evidence="1">Multi-pass membrane protein</topology>
    </subcellularLocation>
</comment>
<evidence type="ECO:0000313" key="15">
    <source>
        <dbReference type="Proteomes" id="UP000039324"/>
    </source>
</evidence>
<evidence type="ECO:0000313" key="16">
    <source>
        <dbReference type="Proteomes" id="UP000290189"/>
    </source>
</evidence>
<evidence type="ECO:0000256" key="9">
    <source>
        <dbReference type="SAM" id="MobiDB-lite"/>
    </source>
</evidence>
<keyword evidence="4" id="KW-0297">G-protein coupled receptor</keyword>
<keyword evidence="7" id="KW-0325">Glycoprotein</keyword>
<dbReference type="Proteomes" id="UP000290189">
    <property type="component" value="Unassembled WGS sequence"/>
</dbReference>
<dbReference type="OrthoDB" id="2158641at2759"/>
<dbReference type="GO" id="GO:0038039">
    <property type="term" value="C:G protein-coupled receptor heterodimeric complex"/>
    <property type="evidence" value="ECO:0007669"/>
    <property type="project" value="TreeGrafter"/>
</dbReference>
<dbReference type="PRINTS" id="PR00248">
    <property type="entry name" value="GPCRMGR"/>
</dbReference>
<dbReference type="PROSITE" id="PS50259">
    <property type="entry name" value="G_PROTEIN_RECEP_F3_4"/>
    <property type="match status" value="1"/>
</dbReference>
<keyword evidence="8" id="KW-0807">Transducer</keyword>
<dbReference type="PRINTS" id="PR01176">
    <property type="entry name" value="GABABRECEPTR"/>
</dbReference>
<feature type="domain" description="G-protein coupled receptors family 3 profile" evidence="12">
    <location>
        <begin position="421"/>
        <end position="672"/>
    </location>
</feature>
<dbReference type="AlphaFoldDB" id="A0A0G4J0Z1"/>
<dbReference type="InterPro" id="IPR002455">
    <property type="entry name" value="GPCR3_GABA-B"/>
</dbReference>
<evidence type="ECO:0000313" key="13">
    <source>
        <dbReference type="EMBL" id="CEP01288.1"/>
    </source>
</evidence>
<feature type="transmembrane region" description="Helical" evidence="10">
    <location>
        <begin position="529"/>
        <end position="550"/>
    </location>
</feature>
<keyword evidence="5 10" id="KW-0472">Membrane</keyword>
<keyword evidence="3 10" id="KW-1133">Transmembrane helix</keyword>
<keyword evidence="2 10" id="KW-0812">Transmembrane</keyword>
<feature type="chain" id="PRO_5033223455" description="G-protein coupled receptors family 3 profile domain-containing protein" evidence="11">
    <location>
        <begin position="19"/>
        <end position="760"/>
    </location>
</feature>
<reference evidence="13 15" key="1">
    <citation type="submission" date="2015-02" db="EMBL/GenBank/DDBJ databases">
        <authorList>
            <person name="Chooi Y.-H."/>
        </authorList>
    </citation>
    <scope>NUCLEOTIDE SEQUENCE [LARGE SCALE GENOMIC DNA]</scope>
    <source>
        <strain evidence="13">E3</strain>
    </source>
</reference>
<dbReference type="PANTHER" id="PTHR10519:SF20">
    <property type="entry name" value="G-PROTEIN COUPLED RECEPTOR 156-RELATED"/>
    <property type="match status" value="1"/>
</dbReference>
<feature type="signal peptide" evidence="11">
    <location>
        <begin position="1"/>
        <end position="18"/>
    </location>
</feature>
<feature type="transmembrane region" description="Helical" evidence="10">
    <location>
        <begin position="457"/>
        <end position="478"/>
    </location>
</feature>
<keyword evidence="11" id="KW-0732">Signal</keyword>
<dbReference type="EMBL" id="OVEO01000017">
    <property type="protein sequence ID" value="SPR01323.1"/>
    <property type="molecule type" value="Genomic_DNA"/>
</dbReference>
<organism evidence="13 15">
    <name type="scientific">Plasmodiophora brassicae</name>
    <name type="common">Clubroot disease agent</name>
    <dbReference type="NCBI Taxonomy" id="37360"/>
    <lineage>
        <taxon>Eukaryota</taxon>
        <taxon>Sar</taxon>
        <taxon>Rhizaria</taxon>
        <taxon>Endomyxa</taxon>
        <taxon>Phytomyxea</taxon>
        <taxon>Plasmodiophorida</taxon>
        <taxon>Plasmodiophoridae</taxon>
        <taxon>Plasmodiophora</taxon>
    </lineage>
</organism>
<dbReference type="PANTHER" id="PTHR10519">
    <property type="entry name" value="GABA-B RECEPTOR"/>
    <property type="match status" value="1"/>
</dbReference>
<evidence type="ECO:0000256" key="3">
    <source>
        <dbReference type="ARBA" id="ARBA00022989"/>
    </source>
</evidence>
<dbReference type="Proteomes" id="UP000039324">
    <property type="component" value="Unassembled WGS sequence"/>
</dbReference>
<sequence>MSTLALFLLLSLAGGVASGTSVWQRPKCFNATDLASLNLPLVAPQRDPDLAPIVVEENNWSSQLLASMVGEVILSEVLGYEVATKTNDDYVMLAYETCARGISDLNFEVWSVSEADAYDHWIVKLGQCIDTGAVGYAGSNVLAIPKYLSDAYPNDYLDVGELYGTMQSARHFDRSGTTPESMLPFRERQFVPEWCALETSPPNSQHLLNQEPYFKFQVNVTKFSPYCFELITIDPNWNRNVLPSLVRNNRLNITIPYVGIYNYFTITMSKFAAKKPVLAYSWYPTVFWSIADMVRVRFKEYTSYCYRNYTVTTSTADVNGYSSVDCDYPQDSLRKLSSLRLRQDPRLADAVVFARQFTLTDDNINKMLSTVDETLSGGQYMGSVFNSACKWMKQNVKTWSLWIQITPPAPGRVLITLSASTRTMVTAVVVVSIVIVFILQVFLFVKRYDPVVSSADHQLCQLMLTGTYFGFAGVLTLISDQTYSCLLTPWLLAMSFALVFGIMIAKTQRLWLIFGETTLVIKVITNRQIVFRVAMYVVFETAIIVAWAIAGRPVMERTALSGLNDSMQCVSANSGVFLVLLIGPNAAILVYGAYLANQCRKIPENYNESSYMAAALYTTTLFFIIIIAVQSVESNTVDARYGFMGVCITASLVLCQAIMFVPKMYGVMHKAEGESLGSTTKVVPATHAPITKATASTTIERVTEQIVVQLKALEEVKDRDVALQRVLKWAERTGTTTTHVTMNTQTPHGPPATGASTTDP</sequence>
<feature type="transmembrane region" description="Helical" evidence="10">
    <location>
        <begin position="570"/>
        <end position="597"/>
    </location>
</feature>
<dbReference type="InterPro" id="IPR017978">
    <property type="entry name" value="GPCR_3_C"/>
</dbReference>
<evidence type="ECO:0000256" key="2">
    <source>
        <dbReference type="ARBA" id="ARBA00022692"/>
    </source>
</evidence>
<feature type="transmembrane region" description="Helical" evidence="10">
    <location>
        <begin position="424"/>
        <end position="445"/>
    </location>
</feature>
<dbReference type="CDD" id="cd15047">
    <property type="entry name" value="7tmC_GABA-B-like"/>
    <property type="match status" value="1"/>
</dbReference>
<feature type="transmembrane region" description="Helical" evidence="10">
    <location>
        <begin position="490"/>
        <end position="508"/>
    </location>
</feature>
<evidence type="ECO:0000256" key="11">
    <source>
        <dbReference type="SAM" id="SignalP"/>
    </source>
</evidence>
<evidence type="ECO:0000313" key="14">
    <source>
        <dbReference type="EMBL" id="SPR01323.1"/>
    </source>
</evidence>
<accession>A0A0G4J0Z1</accession>
<evidence type="ECO:0000256" key="1">
    <source>
        <dbReference type="ARBA" id="ARBA00004141"/>
    </source>
</evidence>
<feature type="region of interest" description="Disordered" evidence="9">
    <location>
        <begin position="740"/>
        <end position="760"/>
    </location>
</feature>
<evidence type="ECO:0000256" key="10">
    <source>
        <dbReference type="SAM" id="Phobius"/>
    </source>
</evidence>
<geneLocation type="mitochondrion" evidence="14"/>
<name>A0A0G4J0Z1_PLABS</name>
<keyword evidence="6" id="KW-0675">Receptor</keyword>
<protein>
    <recommendedName>
        <fullName evidence="12">G-protein coupled receptors family 3 profile domain-containing protein</fullName>
    </recommendedName>
</protein>
<evidence type="ECO:0000256" key="5">
    <source>
        <dbReference type="ARBA" id="ARBA00023136"/>
    </source>
</evidence>
<keyword evidence="14" id="KW-0496">Mitochondrion</keyword>
<dbReference type="STRING" id="37360.A0A0G4J0Z1"/>
<gene>
    <name evidence="13" type="ORF">PBRA_001894</name>
    <name evidence="14" type="ORF">PLBR_LOCUS8538</name>
</gene>